<dbReference type="EMBL" id="DSLL01000049">
    <property type="protein sequence ID" value="HEH31508.1"/>
    <property type="molecule type" value="Genomic_DNA"/>
</dbReference>
<sequence length="238" mass="27324">MKFLRSESRNAGIVGLTLEDVKKVRKVVTDKMFPERYIVFYGFPHKKIIVKSKVFYADPPLIRGKAMKTATKLVRQPVIAIINAESNCITRDLVEKVVDEIEAGEYSIYLSIPYTSTELEKWYKRFAKLILEVLPDIALPLYPSYSLVVGVRKYFDLEEETLWNFEHLAVFIASLDSKSRVRIDDAGCKDHVQPVFSKMEELFAKSMLKGVIKLAVRKKAIEREQGFRILSEAGVKIQ</sequence>
<proteinExistence type="predicted"/>
<organism evidence="1">
    <name type="scientific">Ignisphaera aggregans</name>
    <dbReference type="NCBI Taxonomy" id="334771"/>
    <lineage>
        <taxon>Archaea</taxon>
        <taxon>Thermoproteota</taxon>
        <taxon>Thermoprotei</taxon>
        <taxon>Desulfurococcales</taxon>
        <taxon>Desulfurococcaceae</taxon>
        <taxon>Ignisphaera</taxon>
    </lineage>
</organism>
<name>A0A7J2TCI2_9CREN</name>
<reference evidence="1" key="1">
    <citation type="journal article" date="2020" name="mSystems">
        <title>Genome- and Community-Level Interaction Insights into Carbon Utilization and Element Cycling Functions of Hydrothermarchaeota in Hydrothermal Sediment.</title>
        <authorList>
            <person name="Zhou Z."/>
            <person name="Liu Y."/>
            <person name="Xu W."/>
            <person name="Pan J."/>
            <person name="Luo Z.H."/>
            <person name="Li M."/>
        </authorList>
    </citation>
    <scope>NUCLEOTIDE SEQUENCE [LARGE SCALE GENOMIC DNA]</scope>
    <source>
        <strain evidence="2">SpSt-1105</strain>
        <strain evidence="1">SpSt-27</strain>
    </source>
</reference>
<gene>
    <name evidence="2" type="ORF">ENM66_03110</name>
    <name evidence="1" type="ORF">ENP99_05320</name>
</gene>
<evidence type="ECO:0000313" key="2">
    <source>
        <dbReference type="EMBL" id="HHQ50322.1"/>
    </source>
</evidence>
<comment type="caution">
    <text evidence="1">The sequence shown here is derived from an EMBL/GenBank/DDBJ whole genome shotgun (WGS) entry which is preliminary data.</text>
</comment>
<dbReference type="EMBL" id="DRYQ01000045">
    <property type="protein sequence ID" value="HHQ50322.1"/>
    <property type="molecule type" value="Genomic_DNA"/>
</dbReference>
<evidence type="ECO:0000313" key="1">
    <source>
        <dbReference type="EMBL" id="HEH31508.1"/>
    </source>
</evidence>
<dbReference type="AlphaFoldDB" id="A0A7J2TCI2"/>
<protein>
    <submittedName>
        <fullName evidence="1">Uncharacterized protein</fullName>
    </submittedName>
</protein>
<accession>A0A7J2TCI2</accession>